<dbReference type="EMBL" id="MK312622">
    <property type="protein sequence ID" value="QCC62371.1"/>
    <property type="molecule type" value="Genomic_DNA"/>
</dbReference>
<dbReference type="AlphaFoldDB" id="A0A4D6I7U2"/>
<gene>
    <name evidence="2" type="primary">kabA</name>
</gene>
<dbReference type="Gene3D" id="1.10.600.10">
    <property type="entry name" value="Farnesyl Diphosphate Synthase"/>
    <property type="match status" value="1"/>
</dbReference>
<accession>A0A4D6I7U2</accession>
<dbReference type="InterPro" id="IPR008949">
    <property type="entry name" value="Isoprenoid_synthase_dom_sf"/>
</dbReference>
<dbReference type="Pfam" id="PF19086">
    <property type="entry name" value="Terpene_syn_C_2"/>
    <property type="match status" value="1"/>
</dbReference>
<reference evidence="2" key="1">
    <citation type="submission" date="2018-12" db="EMBL/GenBank/DDBJ databases">
        <title>Scalable biosynthesis of the seaweed neurochemical kainic acid.</title>
        <authorList>
            <person name="Chekan J.R."/>
            <person name="McKinnie S.M.K."/>
            <person name="Moore M.L."/>
            <person name="Poplawski S.G."/>
            <person name="Michael T.P."/>
            <person name="Moore B.S."/>
        </authorList>
    </citation>
    <scope>NUCLEOTIDE SEQUENCE</scope>
</reference>
<proteinExistence type="predicted"/>
<name>A0A4D6I7U2_9FLOR</name>
<evidence type="ECO:0000313" key="2">
    <source>
        <dbReference type="EMBL" id="QCC62371.1"/>
    </source>
</evidence>
<sequence length="479" mass="54606">MSPSAFLPLAGPLAFRRASLQRLNHTRTLPPTVAPSRAPMTPFMVDTSRGHPATAAPPMGARRSLTLTDPADLALMVSHLKREHFDKGDYLYPIKTVCAGEDIDVRFAIPFEPRLSSHYAALYNSRNDRAKLYAVPPRTTDMRKYNRINCEKMGALLAPNSAYGDTEAVSLFYSMMYYLNDQTAICKLPEDEIELRLVDELNDNVLQYLGIFLSVFEPRDAADLERIWDFLDFYQPYFRKAGRRIVLDDKYLGQTPPQVALVTTIANYVAERFGATKNITQVVYEVIRYVKGIKQEVKIRCDKGFTLSLAEYDDFRDQVTSSPMAHSVTDLTHDAFSYEAYKNPVFNSLENLTSQVITYINDVCTCDRERLDKDPFNSVFILKDRDGLNFADACDLVVAEIEKKMAKFLETKKQLLSEAADEERRTAMAQMIKTREDSIIGYMMHEVCCVTDGYARDHKPKMKEYLEKAMFGEVSREAM</sequence>
<dbReference type="SUPFAM" id="SSF48576">
    <property type="entry name" value="Terpenoid synthases"/>
    <property type="match status" value="1"/>
</dbReference>
<protein>
    <submittedName>
        <fullName evidence="2">KabA</fullName>
    </submittedName>
</protein>
<feature type="coiled-coil region" evidence="1">
    <location>
        <begin position="398"/>
        <end position="426"/>
    </location>
</feature>
<evidence type="ECO:0000256" key="1">
    <source>
        <dbReference type="SAM" id="Coils"/>
    </source>
</evidence>
<organism evidence="2">
    <name type="scientific">Rhodophysema elegans</name>
    <dbReference type="NCBI Taxonomy" id="39578"/>
    <lineage>
        <taxon>Eukaryota</taxon>
        <taxon>Rhodophyta</taxon>
        <taxon>Florideophyceae</taxon>
        <taxon>Nemaliophycidae</taxon>
        <taxon>Palmariales</taxon>
        <taxon>Rhodophysemataceae</taxon>
        <taxon>Rhodophysema</taxon>
    </lineage>
</organism>
<keyword evidence="1" id="KW-0175">Coiled coil</keyword>